<dbReference type="Proteomes" id="UP001396898">
    <property type="component" value="Unassembled WGS sequence"/>
</dbReference>
<accession>A0ABR1R1J2</accession>
<comment type="caution">
    <text evidence="2">The sequence shown here is derived from an EMBL/GenBank/DDBJ whole genome shotgun (WGS) entry which is preliminary data.</text>
</comment>
<evidence type="ECO:0000313" key="3">
    <source>
        <dbReference type="Proteomes" id="UP001396898"/>
    </source>
</evidence>
<reference evidence="2 3" key="1">
    <citation type="submission" date="2023-01" db="EMBL/GenBank/DDBJ databases">
        <title>Analysis of 21 Apiospora genomes using comparative genomics revels a genus with tremendous synthesis potential of carbohydrate active enzymes and secondary metabolites.</title>
        <authorList>
            <person name="Sorensen T."/>
        </authorList>
    </citation>
    <scope>NUCLEOTIDE SEQUENCE [LARGE SCALE GENOMIC DNA]</scope>
    <source>
        <strain evidence="2 3">CBS 20057</strain>
    </source>
</reference>
<evidence type="ECO:0000256" key="1">
    <source>
        <dbReference type="SAM" id="MobiDB-lite"/>
    </source>
</evidence>
<protein>
    <submittedName>
        <fullName evidence="2">Uncharacterized protein</fullName>
    </submittedName>
</protein>
<gene>
    <name evidence="2" type="ORF">PG991_015348</name>
</gene>
<sequence length="141" mass="14981">MRVDADSEGINVEEPLNDDSTNVDGVMALEEVDTEFEDCVEPVYVSVKSVDEVGPGELDEFEAELVVLACVGISAEKSEYGELVIVPDDTVDVGESSVTELLNTEDGDAYVSDGTEEAVALVSSLDVDREDVIGDSVETGE</sequence>
<organism evidence="2 3">
    <name type="scientific">Apiospora marii</name>
    <dbReference type="NCBI Taxonomy" id="335849"/>
    <lineage>
        <taxon>Eukaryota</taxon>
        <taxon>Fungi</taxon>
        <taxon>Dikarya</taxon>
        <taxon>Ascomycota</taxon>
        <taxon>Pezizomycotina</taxon>
        <taxon>Sordariomycetes</taxon>
        <taxon>Xylariomycetidae</taxon>
        <taxon>Amphisphaeriales</taxon>
        <taxon>Apiosporaceae</taxon>
        <taxon>Apiospora</taxon>
    </lineage>
</organism>
<keyword evidence="3" id="KW-1185">Reference proteome</keyword>
<evidence type="ECO:0000313" key="2">
    <source>
        <dbReference type="EMBL" id="KAK7995881.1"/>
    </source>
</evidence>
<feature type="region of interest" description="Disordered" evidence="1">
    <location>
        <begin position="1"/>
        <end position="23"/>
    </location>
</feature>
<proteinExistence type="predicted"/>
<dbReference type="EMBL" id="JAQQWI010000022">
    <property type="protein sequence ID" value="KAK7995881.1"/>
    <property type="molecule type" value="Genomic_DNA"/>
</dbReference>
<name>A0ABR1R1J2_9PEZI</name>